<dbReference type="AlphaFoldDB" id="A0A318R263"/>
<evidence type="ECO:0000313" key="3">
    <source>
        <dbReference type="Proteomes" id="UP000247807"/>
    </source>
</evidence>
<sequence>MKLTENNINIILIMHSTIDPVDNNQKQLRSISSVLKICTRILVHSIEDLNRLKCLDLIDNVSLFPHGILDFDSQKRRKIKNIFGKAFLSLKNRVIASYGFCLPNKGYEELIYAIHILKKKKFNIKLRLFCAIYDENNLDYFIKLKTLIEQLNLANLVTLNGDYMTDEESLNLLVNNDLIIFPYQKTSESSSASVRHGLATGRPVLVTPNSIFNNISSFVEYLPGFDPENIADGLIDWYTNRKYVMESDDSRNELINKQKFKNVSKLLINMIRSLEINS</sequence>
<reference evidence="2 3" key="1">
    <citation type="journal article" date="2018" name="Appl. Environ. Microbiol.">
        <title>Genome rearrangement shapes Prochlorococcus ecological adaptation.</title>
        <authorList>
            <person name="Yan W."/>
            <person name="Wei S."/>
            <person name="Wang Q."/>
            <person name="Xiao X."/>
            <person name="Zeng Q."/>
            <person name="Jiao N."/>
            <person name="Zhang R."/>
        </authorList>
    </citation>
    <scope>NUCLEOTIDE SEQUENCE [LARGE SCALE GENOMIC DNA]</scope>
    <source>
        <strain evidence="2 3">XMU1408</strain>
    </source>
</reference>
<name>A0A318R263_PROMR</name>
<dbReference type="SUPFAM" id="SSF53756">
    <property type="entry name" value="UDP-Glycosyltransferase/glycogen phosphorylase"/>
    <property type="match status" value="1"/>
</dbReference>
<feature type="domain" description="Glycosyl transferase family 1" evidence="1">
    <location>
        <begin position="81"/>
        <end position="242"/>
    </location>
</feature>
<dbReference type="EMBL" id="QJUE01000006">
    <property type="protein sequence ID" value="PYE00705.1"/>
    <property type="molecule type" value="Genomic_DNA"/>
</dbReference>
<dbReference type="Gene3D" id="3.40.50.2000">
    <property type="entry name" value="Glycogen Phosphorylase B"/>
    <property type="match status" value="1"/>
</dbReference>
<protein>
    <recommendedName>
        <fullName evidence="1">Glycosyl transferase family 1 domain-containing protein</fullName>
    </recommendedName>
</protein>
<dbReference type="GO" id="GO:0016757">
    <property type="term" value="F:glycosyltransferase activity"/>
    <property type="evidence" value="ECO:0007669"/>
    <property type="project" value="InterPro"/>
</dbReference>
<dbReference type="Proteomes" id="UP000247807">
    <property type="component" value="Unassembled WGS sequence"/>
</dbReference>
<dbReference type="Pfam" id="PF00534">
    <property type="entry name" value="Glycos_transf_1"/>
    <property type="match status" value="1"/>
</dbReference>
<evidence type="ECO:0000259" key="1">
    <source>
        <dbReference type="Pfam" id="PF00534"/>
    </source>
</evidence>
<organism evidence="2 3">
    <name type="scientific">Prochlorococcus marinus XMU1408</name>
    <dbReference type="NCBI Taxonomy" id="2213228"/>
    <lineage>
        <taxon>Bacteria</taxon>
        <taxon>Bacillati</taxon>
        <taxon>Cyanobacteriota</taxon>
        <taxon>Cyanophyceae</taxon>
        <taxon>Synechococcales</taxon>
        <taxon>Prochlorococcaceae</taxon>
        <taxon>Prochlorococcus</taxon>
    </lineage>
</organism>
<evidence type="ECO:0000313" key="2">
    <source>
        <dbReference type="EMBL" id="PYE00705.1"/>
    </source>
</evidence>
<proteinExistence type="predicted"/>
<dbReference type="InterPro" id="IPR001296">
    <property type="entry name" value="Glyco_trans_1"/>
</dbReference>
<comment type="caution">
    <text evidence="2">The sequence shown here is derived from an EMBL/GenBank/DDBJ whole genome shotgun (WGS) entry which is preliminary data.</text>
</comment>
<accession>A0A318R263</accession>
<gene>
    <name evidence="2" type="ORF">DNJ73_09180</name>
</gene>